<comment type="catalytic activity">
    <reaction evidence="1">
        <text>5-hydroxy-2-oxo-4-ureido-2,5-dihydro-1H-imidazole-5-carboxylate + H(+) = (S)-allantoin + CO2</text>
        <dbReference type="Rhea" id="RHEA:26301"/>
        <dbReference type="ChEBI" id="CHEBI:15378"/>
        <dbReference type="ChEBI" id="CHEBI:15678"/>
        <dbReference type="ChEBI" id="CHEBI:16526"/>
        <dbReference type="ChEBI" id="CHEBI:58639"/>
        <dbReference type="EC" id="4.1.1.97"/>
    </reaction>
</comment>
<dbReference type="GO" id="GO:0051997">
    <property type="term" value="F:2-oxo-4-hydroxy-4-carboxy-5-ureidoimidazoline decarboxylase activity"/>
    <property type="evidence" value="ECO:0007669"/>
    <property type="project" value="UniProtKB-EC"/>
</dbReference>
<dbReference type="AlphaFoldDB" id="A0A2U9S8B6"/>
<dbReference type="RefSeq" id="WP_111068533.1">
    <property type="nucleotide sequence ID" value="NZ_CP029830.1"/>
</dbReference>
<dbReference type="PANTHER" id="PTHR43466">
    <property type="entry name" value="2-OXO-4-HYDROXY-4-CARBOXY-5-UREIDOIMIDAZOLINE DECARBOXYLASE-RELATED"/>
    <property type="match status" value="1"/>
</dbReference>
<dbReference type="EC" id="4.1.1.97" evidence="3"/>
<dbReference type="InterPro" id="IPR036778">
    <property type="entry name" value="OHCU_decarboxylase_sf"/>
</dbReference>
<evidence type="ECO:0000256" key="4">
    <source>
        <dbReference type="ARBA" id="ARBA00022631"/>
    </source>
</evidence>
<sequence>MPYSLDDLNSMDRAAFVAALGAVFEESPWVAEAAWDKRPFADAASLRAVMTDIVRNAGTERQRALILSHPDLADRASRPATLTAFSQTEQAKAGLNELTDEEAQEQRDLNRAYRDRFGFPFIMAVRFSSKPEILAAMRERVANDPEVEFGRALEEIYKIAGFRLDDLVEFPPSSPS</sequence>
<keyword evidence="4" id="KW-0659">Purine metabolism</keyword>
<gene>
    <name evidence="8" type="primary">uraD</name>
    <name evidence="8" type="ORF">DM194_15990</name>
</gene>
<dbReference type="GO" id="GO:0006144">
    <property type="term" value="P:purine nucleobase metabolic process"/>
    <property type="evidence" value="ECO:0007669"/>
    <property type="project" value="UniProtKB-KW"/>
</dbReference>
<accession>A0A2U9S8B6</accession>
<dbReference type="Gene3D" id="1.10.3330.10">
    <property type="entry name" value="Oxo-4-hydroxy-4-carboxy-5-ureidoimidazoline decarboxylase"/>
    <property type="match status" value="1"/>
</dbReference>
<protein>
    <recommendedName>
        <fullName evidence="3">2-oxo-4-hydroxy-4-carboxy-5-ureidoimidazoline decarboxylase</fullName>
        <ecNumber evidence="3">4.1.1.97</ecNumber>
    </recommendedName>
</protein>
<evidence type="ECO:0000256" key="2">
    <source>
        <dbReference type="ARBA" id="ARBA00004754"/>
    </source>
</evidence>
<dbReference type="GO" id="GO:0000255">
    <property type="term" value="P:allantoin metabolic process"/>
    <property type="evidence" value="ECO:0007669"/>
    <property type="project" value="InterPro"/>
</dbReference>
<evidence type="ECO:0000313" key="9">
    <source>
        <dbReference type="Proteomes" id="UP000249605"/>
    </source>
</evidence>
<dbReference type="OrthoDB" id="9800909at2"/>
<feature type="domain" description="Oxo-4-hydroxy-4-carboxy-5-ureidoimidazoline decarboxylase" evidence="7">
    <location>
        <begin position="9"/>
        <end position="165"/>
    </location>
</feature>
<dbReference type="PANTHER" id="PTHR43466:SF1">
    <property type="entry name" value="2-OXO-4-HYDROXY-4-CARBOXY-5-UREIDOIMIDAZOLINE DECARBOXYLASE-RELATED"/>
    <property type="match status" value="1"/>
</dbReference>
<keyword evidence="5" id="KW-0210">Decarboxylase</keyword>
<dbReference type="GO" id="GO:0019628">
    <property type="term" value="P:urate catabolic process"/>
    <property type="evidence" value="ECO:0007669"/>
    <property type="project" value="UniProtKB-UniPathway"/>
</dbReference>
<organism evidence="8 9">
    <name type="scientific">Azospirillum ramasamyi</name>
    <dbReference type="NCBI Taxonomy" id="682998"/>
    <lineage>
        <taxon>Bacteria</taxon>
        <taxon>Pseudomonadati</taxon>
        <taxon>Pseudomonadota</taxon>
        <taxon>Alphaproteobacteria</taxon>
        <taxon>Rhodospirillales</taxon>
        <taxon>Azospirillaceae</taxon>
        <taxon>Azospirillum</taxon>
    </lineage>
</organism>
<dbReference type="UniPathway" id="UPA00394">
    <property type="reaction ID" value="UER00652"/>
</dbReference>
<proteinExistence type="predicted"/>
<evidence type="ECO:0000313" key="8">
    <source>
        <dbReference type="EMBL" id="AWU95780.1"/>
    </source>
</evidence>
<dbReference type="InterPro" id="IPR017580">
    <property type="entry name" value="OHCU_decarboxylase-1"/>
</dbReference>
<evidence type="ECO:0000256" key="3">
    <source>
        <dbReference type="ARBA" id="ARBA00012257"/>
    </source>
</evidence>
<dbReference type="KEGG" id="azm:DM194_15990"/>
<dbReference type="NCBIfam" id="TIGR03164">
    <property type="entry name" value="UHCUDC"/>
    <property type="match status" value="1"/>
</dbReference>
<dbReference type="EMBL" id="CP029830">
    <property type="protein sequence ID" value="AWU95780.1"/>
    <property type="molecule type" value="Genomic_DNA"/>
</dbReference>
<dbReference type="Proteomes" id="UP000249605">
    <property type="component" value="Plasmid unnamed1"/>
</dbReference>
<keyword evidence="6" id="KW-0456">Lyase</keyword>
<evidence type="ECO:0000256" key="6">
    <source>
        <dbReference type="ARBA" id="ARBA00023239"/>
    </source>
</evidence>
<dbReference type="Pfam" id="PF09349">
    <property type="entry name" value="OHCU_decarbox"/>
    <property type="match status" value="1"/>
</dbReference>
<keyword evidence="9" id="KW-1185">Reference proteome</keyword>
<keyword evidence="8" id="KW-0614">Plasmid</keyword>
<comment type="pathway">
    <text evidence="2">Purine metabolism; urate degradation; (S)-allantoin from urate: step 3/3.</text>
</comment>
<reference evidence="8 9" key="1">
    <citation type="submission" date="2018-06" db="EMBL/GenBank/DDBJ databases">
        <title>Complete genome sequencing of Azospirillum sp. M2T2B2.</title>
        <authorList>
            <person name="Heo J."/>
            <person name="Kim S.-J."/>
            <person name="Kwon S.-W."/>
            <person name="Anandham R."/>
        </authorList>
    </citation>
    <scope>NUCLEOTIDE SEQUENCE [LARGE SCALE GENOMIC DNA]</scope>
    <source>
        <strain evidence="8 9">M2T2B2</strain>
        <plasmid evidence="8 9">unnamed1</plasmid>
    </source>
</reference>
<evidence type="ECO:0000256" key="1">
    <source>
        <dbReference type="ARBA" id="ARBA00001163"/>
    </source>
</evidence>
<geneLocation type="plasmid" evidence="8 9">
    <name>unnamed1</name>
</geneLocation>
<name>A0A2U9S8B6_9PROT</name>
<evidence type="ECO:0000256" key="5">
    <source>
        <dbReference type="ARBA" id="ARBA00022793"/>
    </source>
</evidence>
<dbReference type="InterPro" id="IPR018020">
    <property type="entry name" value="OHCU_decarboxylase"/>
</dbReference>
<evidence type="ECO:0000259" key="7">
    <source>
        <dbReference type="Pfam" id="PF09349"/>
    </source>
</evidence>
<dbReference type="SUPFAM" id="SSF158694">
    <property type="entry name" value="UraD-Like"/>
    <property type="match status" value="1"/>
</dbReference>